<organism evidence="2 3">
    <name type="scientific">Sphingomonas sanguinis</name>
    <dbReference type="NCBI Taxonomy" id="33051"/>
    <lineage>
        <taxon>Bacteria</taxon>
        <taxon>Pseudomonadati</taxon>
        <taxon>Pseudomonadota</taxon>
        <taxon>Alphaproteobacteria</taxon>
        <taxon>Sphingomonadales</taxon>
        <taxon>Sphingomonadaceae</taxon>
        <taxon>Sphingomonas</taxon>
    </lineage>
</organism>
<dbReference type="RefSeq" id="WP_170172202.1">
    <property type="nucleotide sequence ID" value="NZ_JABEOV010000027.1"/>
</dbReference>
<gene>
    <name evidence="1" type="ORF">HKX05_17890</name>
    <name evidence="2" type="ORF">HLV41_05185</name>
</gene>
<proteinExistence type="predicted"/>
<comment type="caution">
    <text evidence="2">The sequence shown here is derived from an EMBL/GenBank/DDBJ whole genome shotgun (WGS) entry which is preliminary data.</text>
</comment>
<accession>A0A7Y7QTL7</accession>
<evidence type="ECO:0000313" key="2">
    <source>
        <dbReference type="EMBL" id="NVP30429.1"/>
    </source>
</evidence>
<dbReference type="Proteomes" id="UP000557656">
    <property type="component" value="Unassembled WGS sequence"/>
</dbReference>
<dbReference type="Proteomes" id="UP000531581">
    <property type="component" value="Unassembled WGS sequence"/>
</dbReference>
<reference evidence="3 4" key="1">
    <citation type="submission" date="2020-05" db="EMBL/GenBank/DDBJ databases">
        <title>Draft Genome Sequences of Sphingomonas sp. Isolated from the International Space Station.</title>
        <authorList>
            <person name="Bijlani S."/>
            <person name="Singh N.K."/>
            <person name="Mason C.E."/>
            <person name="Wang C.C."/>
            <person name="Venkateswaran K."/>
        </authorList>
    </citation>
    <scope>NUCLEOTIDE SEQUENCE [LARGE SCALE GENOMIC DNA]</scope>
    <source>
        <strain evidence="1 4">IIF7SW-B5</strain>
        <strain evidence="2">ISS-IIF7SWP</strain>
    </source>
</reference>
<keyword evidence="4" id="KW-1185">Reference proteome</keyword>
<evidence type="ECO:0000313" key="4">
    <source>
        <dbReference type="Proteomes" id="UP000557656"/>
    </source>
</evidence>
<name>A0A7Y7QTL7_9SPHN</name>
<evidence type="ECO:0000313" key="1">
    <source>
        <dbReference type="EMBL" id="NNG55219.1"/>
    </source>
</evidence>
<protein>
    <submittedName>
        <fullName evidence="2">Uncharacterized protein</fullName>
    </submittedName>
</protein>
<evidence type="ECO:0000313" key="3">
    <source>
        <dbReference type="Proteomes" id="UP000531581"/>
    </source>
</evidence>
<dbReference type="EMBL" id="JABEOV010000027">
    <property type="protein sequence ID" value="NNG55219.1"/>
    <property type="molecule type" value="Genomic_DNA"/>
</dbReference>
<sequence length="62" mass="6741">MNGMDTRAYFDRKALCDKFATAAMTGLLSDPDCSLTPAAGAELAYQWADAMMAERDKRCGNT</sequence>
<dbReference type="EMBL" id="JABYQV010000003">
    <property type="protein sequence ID" value="NVP30429.1"/>
    <property type="molecule type" value="Genomic_DNA"/>
</dbReference>
<dbReference type="AlphaFoldDB" id="A0A7Y7QTL7"/>